<accession>A0A4R8H2H7</accession>
<dbReference type="PANTHER" id="PTHR33937:SF2">
    <property type="entry name" value="DINITROGENASE IRON-MOLYBDENUM COFACTOR BIOSYNTHESIS DOMAIN-CONTAINING PROTEIN"/>
    <property type="match status" value="1"/>
</dbReference>
<dbReference type="Gene3D" id="3.30.420.130">
    <property type="entry name" value="Dinitrogenase iron-molybdenum cofactor biosynthesis domain"/>
    <property type="match status" value="1"/>
</dbReference>
<sequence length="95" mass="10317">MKIAVSVNSSEEIVSHLGKAKIFYIYSKGSEGICFLDVRVTDGNHQNHIIEDIKDCDIVISGKIGEGMINSLGDLGIEAIVEEETLNPIEAISKL</sequence>
<dbReference type="EMBL" id="SOEG01000005">
    <property type="protein sequence ID" value="TDX52704.1"/>
    <property type="molecule type" value="Genomic_DNA"/>
</dbReference>
<organism evidence="2 3">
    <name type="scientific">Orenia marismortui</name>
    <dbReference type="NCBI Taxonomy" id="46469"/>
    <lineage>
        <taxon>Bacteria</taxon>
        <taxon>Bacillati</taxon>
        <taxon>Bacillota</taxon>
        <taxon>Clostridia</taxon>
        <taxon>Halanaerobiales</taxon>
        <taxon>Halobacteroidaceae</taxon>
        <taxon>Orenia</taxon>
    </lineage>
</organism>
<dbReference type="InterPro" id="IPR003731">
    <property type="entry name" value="Di-Nase_FeMo-co_biosynth"/>
</dbReference>
<dbReference type="STRING" id="926561.GCA_000379025_00251"/>
<dbReference type="InterPro" id="IPR051840">
    <property type="entry name" value="NifX/NifY_domain"/>
</dbReference>
<name>A0A4R8H2H7_9FIRM</name>
<proteinExistence type="predicted"/>
<keyword evidence="3" id="KW-1185">Reference proteome</keyword>
<evidence type="ECO:0000313" key="3">
    <source>
        <dbReference type="Proteomes" id="UP000295832"/>
    </source>
</evidence>
<dbReference type="InterPro" id="IPR036105">
    <property type="entry name" value="DiNase_FeMo-co_biosyn_sf"/>
</dbReference>
<comment type="caution">
    <text evidence="2">The sequence shown here is derived from an EMBL/GenBank/DDBJ whole genome shotgun (WGS) entry which is preliminary data.</text>
</comment>
<gene>
    <name evidence="2" type="ORF">C7959_10558</name>
</gene>
<feature type="domain" description="Dinitrogenase iron-molybdenum cofactor biosynthesis" evidence="1">
    <location>
        <begin position="11"/>
        <end position="87"/>
    </location>
</feature>
<dbReference type="AlphaFoldDB" id="A0A4R8H2H7"/>
<reference evidence="2 3" key="1">
    <citation type="submission" date="2019-03" db="EMBL/GenBank/DDBJ databases">
        <title>Subsurface microbial communities from deep shales in Ohio and West Virginia, USA.</title>
        <authorList>
            <person name="Wrighton K."/>
        </authorList>
    </citation>
    <scope>NUCLEOTIDE SEQUENCE [LARGE SCALE GENOMIC DNA]</scope>
    <source>
        <strain evidence="2 3">MSL 6dP</strain>
    </source>
</reference>
<evidence type="ECO:0000313" key="2">
    <source>
        <dbReference type="EMBL" id="TDX52704.1"/>
    </source>
</evidence>
<dbReference type="SUPFAM" id="SSF53146">
    <property type="entry name" value="Nitrogenase accessory factor-like"/>
    <property type="match status" value="1"/>
</dbReference>
<dbReference type="Pfam" id="PF02579">
    <property type="entry name" value="Nitro_FeMo-Co"/>
    <property type="match status" value="1"/>
</dbReference>
<dbReference type="PANTHER" id="PTHR33937">
    <property type="entry name" value="IRON-MOLYBDENUM PROTEIN-RELATED-RELATED"/>
    <property type="match status" value="1"/>
</dbReference>
<evidence type="ECO:0000259" key="1">
    <source>
        <dbReference type="Pfam" id="PF02579"/>
    </source>
</evidence>
<protein>
    <submittedName>
        <fullName evidence="2">Putative Fe-Mo cluster-binding NifX family protein</fullName>
    </submittedName>
</protein>
<dbReference type="Proteomes" id="UP000295832">
    <property type="component" value="Unassembled WGS sequence"/>
</dbReference>
<dbReference type="RefSeq" id="WP_134115412.1">
    <property type="nucleotide sequence ID" value="NZ_SOEG01000005.1"/>
</dbReference>
<dbReference type="CDD" id="cd00562">
    <property type="entry name" value="NifX_NifB"/>
    <property type="match status" value="1"/>
</dbReference>